<dbReference type="GO" id="GO:0006310">
    <property type="term" value="P:DNA recombination"/>
    <property type="evidence" value="ECO:0007669"/>
    <property type="project" value="UniProtKB-KW"/>
</dbReference>
<dbReference type="InterPro" id="IPR038765">
    <property type="entry name" value="Papain-like_cys_pep_sf"/>
</dbReference>
<evidence type="ECO:0000256" key="2">
    <source>
        <dbReference type="ARBA" id="ARBA00022786"/>
    </source>
</evidence>
<dbReference type="GO" id="GO:0006508">
    <property type="term" value="P:proteolysis"/>
    <property type="evidence" value="ECO:0007669"/>
    <property type="project" value="UniProtKB-KW"/>
</dbReference>
<dbReference type="Pfam" id="PF05970">
    <property type="entry name" value="PIF1"/>
    <property type="match status" value="1"/>
</dbReference>
<comment type="cofactor">
    <cofactor evidence="4">
        <name>Mg(2+)</name>
        <dbReference type="ChEBI" id="CHEBI:18420"/>
    </cofactor>
</comment>
<evidence type="ECO:0000256" key="4">
    <source>
        <dbReference type="RuleBase" id="RU363044"/>
    </source>
</evidence>
<sequence>MPRTKHSQRCQAAKKRMADRRTEGLPPLKKPAEISEHCVHHNVHKKTDLDYFLKANELENFLKKTDLDTFLKANELENFLKKTDLDNFLKANDLENFLKKTDFDNFHKEPTIDNFHKESAIDNFHKVPAIDNFRKEPAIDNLPENDLEKPLKSLKNKKAFSETLPQSSSMPQSSSLPLSTTKNTKMTVNDVSALSPQTSYISGSFHQGDYRFGRNRGSQCGANCLTAIMMSKMKNVLQWTRSDLNAVLIHGDDLYSAMRDAGKINDPESGFIAVHELPDTHTLKDSRFSINYGEALTGLFGVNKYDGELQGYAMSFDEAVNRAFQRFDTVLVNIKLTICAAVREGSWYAVIDPHSRRGDGRCVADGKSVVVYHRNLHSLIVHFRKLAASINARYQEFEVTGVKAVMTGRKRPFWQVIENAGPAENEREGEKSDVEVDVGCSRFLNDFMDKTSVKETCAQQRTKTQYSSNENAGDVTFLSQTANVSVRFSPLTFEQQKGVCLKLNIANIVKQQNDPTETVEVVEPCETNKTVADGNSFFRALAFAVSGSEREHRKVRRAVVTHILQNEEKYVQYLKQGYSSVPDYIAKTRIKFVGNLATEMEIQAASDLIGTDIFTYSREKWFRFSSSNASFNAHGCQDGGIYLKYENSCHYEVVVCGKSKDGNCVLFCKSPSQHSLPDLASNVSLKSLEDSSEKLDCSNSTEFKEEKQMKAKKRLHEDEEKQMKAKKRLHEDETYISIMKSINKKYKTNEQHKGKVKKSVNKYKLNDLHCKAVSEMEADVDCSQSLTCVTNTDKISGNETCVEQKTETPLYPTKENSSDVEFVSETVNVSLQFSPLTLQQQKSVCLKLNIVNIIKEDNNPNEIIEMAEPCETKTILGDGNCFFRAVAFAVSGSEEEHRKVRRAVVTHILQNEEKYVQNLRRGYSSVPEYIATSRMKYVGTWATEMEIQAASDLIGVDIFTYTREKWLKYKSSNISSRQSCQHHGIYLKHVNSCHYEVVVCVKTNNNTCACFCKAFSQGSAYNIHLKASSKVRKLYKERLRYSRDHDFKEKKKMETKERYDENETYKEKKIKCSTKKYEENKWHQEKIRKYSTDKYRLNDLHCEAVKQYSIQKYHTDKAHKDTVKQLSIHKYNENIAHRETVKKMSIQKYNENTEHRESVKKMSIQKYNEDTEHRELVKKMSIQKYNEDTEHRESVKKMSIQKYNENTEHRESVKKMSIQKYNEDTEHRESVKKMSIQKYNEDTEHRESVKKMSILKYNSNKTHKEMVINYNVQKYKTDFTFVNNIKMRNAERQYKSQLKMKEIDYVIEQFKQKISTGPEYVCSVCHRCCFKMQVKKCNQNKYLQKSIQAGCMAEKCITLKYLHDCNTDCSENCVYKNSPAASLWICHTCDTKIYEGKMPAESVANNLSLDPIPTELSSLNSLEQHLIGMNIPFMKMLALPRGGQNGICGPVVCIPSNVSEVVNVLPRSENDFMIPIKLKRKLTYKGHYEYKFVNSDKIKTALTYLKENNKWYTDVEFNKTWINPLGKIEEEMTDKTENNDMDLDNCEDVRINEEQNIDNDDNEMSDETLHDRQQHGLFMDSCLQPVDIAQEVLDQHFDGIMSLAPAEGNNPVRMLMDETNEAKCFPVLFPKGKGTFHDSRPEKLTLSRYLNNRILNADGRFAQNLDYIFYGQYLSELNQIMSNVSIALRKGYDSNNKRKITSEMLTNKDSLQMIFNYDEGYKFLRPVRGSPVFWQAVQKDLFAMVRQLGIPTWFCSFSSADLRWPELLQCIVKQEGCQTPIDELDWSDRCGMLKRNPVTAARMFDHRFHCFLKDVIMSPAQPIGKIIDYFYRIEFQQRGSPHTHCLFWVENAPQVDREDDDEVAAFVDRYVTCEMPPEDETEMHEIVSTVQQHSKRHAKTCRKKGTICRFNFPRPPSKNTFITRSRQTDKNEKTTDDGQCESKDKRVNYSKEISKELAESIMKKVRECLLNSDAVFDSVDSMFASIGINQEIFECAYNKMTKKTNVVLKRKPSDVWVNQYNKDLLRCWNANMDIQFVVDAYSCIVYIVSYISKAEREMGLLLANAQKEAHKDGNMDAKQALRKLGSVFLHNREVSAQESVYRLTNMRLKEGSRKVVFIPTGINTVKMTLPLNIINKKAEKEEIDNDEIWMKSITDRYRARPKTQEFTGMCLASFASEYRVLSKSEKSCTDRVKLENDMGFVRKRTRTDFAVVRYARFSPTKNPENYYQSILELFLPHILQSQLKPPNFTSYQEFYETGFVTLYNDELESVKIIVDTNRSKFEKEADSIQKAQDDLEQHGPMEDAWAQICPEAELERLECLDTRKEQAIETEEGDDVIPDLLPNVHGFTLEKNPCAMTKKDAMCLLRSLNEKQSQIFYKVRQWCLAKVQGENPEPFHVFISGPGGVGKSVLIKAMYYETSRILSKLSENPDETHVLLTAPTGVSAFHINAKTIHSTFSIGTNATLPYQPLGDEKINSLRAKFGKLQILIIDEISMVDHKLLAYIHGRLRQIKQTGDYSAFGKVSVIAVGDFYQLSPVKGKPLYTEPVNSVNLWETHFSVVELTEIMRQKDKEFAELLSRLRLRKKDEPMHEGDVAMLRKCETGDGDDSTDIHIYATNSEVDVHNIHMLHKLCSDTVTVKAQDFERNAKTGRMEEKDGHHFRVHNSCLEKSLELAIDARIMLIKNINVSDGLVNGIFGTIKEFCYDDNETFPSKIYIEFDKEQVGKEARAKHPCLKPGLEKATPIEPEEEKVTNDGGVRRQYPIRLAWACTVHKVQGLTVDKAVISMKKIFAAGQAYVALSRVTSLDGLIIEDFKENVIFAKDNIEQALQNMPPFILPCETTETFTYKMMLHNVEGLIPHILDIRQDNRYFEADMICVTETWLKPNNVENEVCLDGYYFHGKTRGAAYDTSEDVFAKLKEENHGGVGIYHKEKVKVSLMDLPCMNMECMMCRIEHLDTTVAVVYRPPSYNIALFQEKLTTLVNEINCLPGGKIILGDFNENLFNHSSIDHLMQHSGFTQIVEKPTTENNTLIDHVYVKDIDLEKIKIDIMPTYFSYHDCVVLKWLA</sequence>
<dbReference type="SUPFAM" id="SSF52540">
    <property type="entry name" value="P-loop containing nucleoside triphosphate hydrolases"/>
    <property type="match status" value="2"/>
</dbReference>
<dbReference type="Gene3D" id="3.90.70.120">
    <property type="match status" value="1"/>
</dbReference>
<dbReference type="Proteomes" id="UP000515129">
    <property type="component" value="Chromosome 1"/>
</dbReference>
<dbReference type="InterPro" id="IPR003323">
    <property type="entry name" value="OTU_dom"/>
</dbReference>
<dbReference type="Pfam" id="PF21530">
    <property type="entry name" value="Pif1_2B_dom"/>
    <property type="match status" value="1"/>
</dbReference>
<comment type="similarity">
    <text evidence="4">Belongs to the helicase family.</text>
</comment>
<dbReference type="KEGG" id="caua:113105997"/>
<dbReference type="GeneID" id="113105997"/>
<dbReference type="Gene3D" id="3.90.70.80">
    <property type="match status" value="2"/>
</dbReference>
<keyword evidence="4" id="KW-0347">Helicase</keyword>
<proteinExistence type="inferred from homology"/>
<dbReference type="RefSeq" id="XP_026123286.1">
    <property type="nucleotide sequence ID" value="XM_026267501.1"/>
</dbReference>
<keyword evidence="4" id="KW-0227">DNA damage</keyword>
<evidence type="ECO:0000313" key="8">
    <source>
        <dbReference type="RefSeq" id="XP_026123286.1"/>
    </source>
</evidence>
<dbReference type="GO" id="GO:0043139">
    <property type="term" value="F:5'-3' DNA helicase activity"/>
    <property type="evidence" value="ECO:0007669"/>
    <property type="project" value="UniProtKB-EC"/>
</dbReference>
<dbReference type="InterPro" id="IPR046700">
    <property type="entry name" value="DUF6570"/>
</dbReference>
<dbReference type="InterPro" id="IPR005135">
    <property type="entry name" value="Endo/exonuclease/phosphatase"/>
</dbReference>
<dbReference type="CDD" id="cd22755">
    <property type="entry name" value="OTU_CeDUB-like"/>
    <property type="match status" value="2"/>
</dbReference>
<feature type="compositionally biased region" description="Low complexity" evidence="5">
    <location>
        <begin position="163"/>
        <end position="180"/>
    </location>
</feature>
<keyword evidence="4" id="KW-0378">Hydrolase</keyword>
<evidence type="ECO:0000313" key="7">
    <source>
        <dbReference type="Proteomes" id="UP000515129"/>
    </source>
</evidence>
<organism evidence="7 8">
    <name type="scientific">Carassius auratus</name>
    <name type="common">Goldfish</name>
    <dbReference type="NCBI Taxonomy" id="7957"/>
    <lineage>
        <taxon>Eukaryota</taxon>
        <taxon>Metazoa</taxon>
        <taxon>Chordata</taxon>
        <taxon>Craniata</taxon>
        <taxon>Vertebrata</taxon>
        <taxon>Euteleostomi</taxon>
        <taxon>Actinopterygii</taxon>
        <taxon>Neopterygii</taxon>
        <taxon>Teleostei</taxon>
        <taxon>Ostariophysi</taxon>
        <taxon>Cypriniformes</taxon>
        <taxon>Cyprinidae</taxon>
        <taxon>Cyprininae</taxon>
        <taxon>Carassius</taxon>
    </lineage>
</organism>
<evidence type="ECO:0000256" key="3">
    <source>
        <dbReference type="ARBA" id="ARBA00022807"/>
    </source>
</evidence>
<dbReference type="CDD" id="cd18809">
    <property type="entry name" value="SF1_C_RecD"/>
    <property type="match status" value="1"/>
</dbReference>
<dbReference type="Pfam" id="PF14214">
    <property type="entry name" value="Helitron_like_N"/>
    <property type="match status" value="1"/>
</dbReference>
<keyword evidence="4" id="KW-0547">Nucleotide-binding</keyword>
<dbReference type="SUPFAM" id="SSF56219">
    <property type="entry name" value="DNase I-like"/>
    <property type="match status" value="1"/>
</dbReference>
<keyword evidence="2" id="KW-0833">Ubl conjugation pathway</keyword>
<evidence type="ECO:0000259" key="6">
    <source>
        <dbReference type="PROSITE" id="PS50802"/>
    </source>
</evidence>
<feature type="domain" description="OTU" evidence="6">
    <location>
        <begin position="525"/>
        <end position="657"/>
    </location>
</feature>
<dbReference type="Gene3D" id="3.40.50.300">
    <property type="entry name" value="P-loop containing nucleotide triphosphate hydrolases"/>
    <property type="match status" value="1"/>
</dbReference>
<dbReference type="InterPro" id="IPR025476">
    <property type="entry name" value="Helitron_helicase-like"/>
</dbReference>
<dbReference type="PANTHER" id="PTHR47642">
    <property type="entry name" value="ATP-DEPENDENT DNA HELICASE"/>
    <property type="match status" value="1"/>
</dbReference>
<dbReference type="Pfam" id="PF20209">
    <property type="entry name" value="DUF6570"/>
    <property type="match status" value="1"/>
</dbReference>
<dbReference type="InterPro" id="IPR027417">
    <property type="entry name" value="P-loop_NTPase"/>
</dbReference>
<dbReference type="PANTHER" id="PTHR47642:SF3">
    <property type="entry name" value="ATP-DEPENDENT DNA HELICASE"/>
    <property type="match status" value="1"/>
</dbReference>
<dbReference type="InterPro" id="IPR051055">
    <property type="entry name" value="PIF1_helicase"/>
</dbReference>
<dbReference type="InterPro" id="IPR036691">
    <property type="entry name" value="Endo/exonu/phosph_ase_sf"/>
</dbReference>
<dbReference type="InterPro" id="IPR006928">
    <property type="entry name" value="Herpes_teg_USP"/>
</dbReference>
<protein>
    <recommendedName>
        <fullName evidence="4">ATP-dependent DNA helicase</fullName>
        <ecNumber evidence="4">5.6.2.3</ecNumber>
    </recommendedName>
</protein>
<dbReference type="EC" id="5.6.2.3" evidence="4"/>
<dbReference type="InterPro" id="IPR049163">
    <property type="entry name" value="Pif1-like_2B_dom"/>
</dbReference>
<keyword evidence="7" id="KW-1185">Reference proteome</keyword>
<keyword evidence="4" id="KW-0234">DNA repair</keyword>
<feature type="region of interest" description="Disordered" evidence="5">
    <location>
        <begin position="160"/>
        <end position="180"/>
    </location>
</feature>
<dbReference type="PROSITE" id="PS50802">
    <property type="entry name" value="OTU"/>
    <property type="match status" value="2"/>
</dbReference>
<dbReference type="Gene3D" id="3.60.10.10">
    <property type="entry name" value="Endonuclease/exonuclease/phosphatase"/>
    <property type="match status" value="1"/>
</dbReference>
<keyword evidence="4" id="KW-0067">ATP-binding</keyword>
<dbReference type="GO" id="GO:0005524">
    <property type="term" value="F:ATP binding"/>
    <property type="evidence" value="ECO:0007669"/>
    <property type="project" value="UniProtKB-KW"/>
</dbReference>
<dbReference type="Pfam" id="PF04843">
    <property type="entry name" value="Herpes_teg_N"/>
    <property type="match status" value="1"/>
</dbReference>
<dbReference type="GO" id="GO:0006281">
    <property type="term" value="P:DNA repair"/>
    <property type="evidence" value="ECO:0007669"/>
    <property type="project" value="UniProtKB-KW"/>
</dbReference>
<feature type="region of interest" description="Disordered" evidence="5">
    <location>
        <begin position="1919"/>
        <end position="1942"/>
    </location>
</feature>
<evidence type="ECO:0000256" key="1">
    <source>
        <dbReference type="ARBA" id="ARBA00022670"/>
    </source>
</evidence>
<evidence type="ECO:0000256" key="5">
    <source>
        <dbReference type="SAM" id="MobiDB-lite"/>
    </source>
</evidence>
<accession>A0A6P6PNU5</accession>
<feature type="compositionally biased region" description="Basic and acidic residues" evidence="5">
    <location>
        <begin position="1926"/>
        <end position="1942"/>
    </location>
</feature>
<dbReference type="Pfam" id="PF03372">
    <property type="entry name" value="Exo_endo_phos"/>
    <property type="match status" value="1"/>
</dbReference>
<gene>
    <name evidence="8" type="primary">LOC113105997</name>
</gene>
<feature type="domain" description="OTU" evidence="6">
    <location>
        <begin position="870"/>
        <end position="1001"/>
    </location>
</feature>
<dbReference type="SUPFAM" id="SSF54001">
    <property type="entry name" value="Cysteine proteinases"/>
    <property type="match status" value="3"/>
</dbReference>
<dbReference type="GO" id="GO:0008234">
    <property type="term" value="F:cysteine-type peptidase activity"/>
    <property type="evidence" value="ECO:0007669"/>
    <property type="project" value="UniProtKB-KW"/>
</dbReference>
<dbReference type="OrthoDB" id="416437at2759"/>
<name>A0A6P6PNU5_CARAU</name>
<keyword evidence="4" id="KW-0233">DNA recombination</keyword>
<comment type="catalytic activity">
    <reaction evidence="4">
        <text>ATP + H2O = ADP + phosphate + H(+)</text>
        <dbReference type="Rhea" id="RHEA:13065"/>
        <dbReference type="ChEBI" id="CHEBI:15377"/>
        <dbReference type="ChEBI" id="CHEBI:15378"/>
        <dbReference type="ChEBI" id="CHEBI:30616"/>
        <dbReference type="ChEBI" id="CHEBI:43474"/>
        <dbReference type="ChEBI" id="CHEBI:456216"/>
        <dbReference type="EC" id="5.6.2.3"/>
    </reaction>
</comment>
<dbReference type="InterPro" id="IPR010285">
    <property type="entry name" value="DNA_helicase_pif1-like_DEAD"/>
</dbReference>
<reference evidence="8" key="1">
    <citation type="submission" date="2025-08" db="UniProtKB">
        <authorList>
            <consortium name="RefSeq"/>
        </authorList>
    </citation>
    <scope>IDENTIFICATION</scope>
    <source>
        <strain evidence="8">Wakin</strain>
        <tissue evidence="8">Muscle</tissue>
    </source>
</reference>
<dbReference type="GO" id="GO:0000723">
    <property type="term" value="P:telomere maintenance"/>
    <property type="evidence" value="ECO:0007669"/>
    <property type="project" value="InterPro"/>
</dbReference>
<keyword evidence="1" id="KW-0645">Protease</keyword>
<feature type="compositionally biased region" description="Basic residues" evidence="5">
    <location>
        <begin position="1"/>
        <end position="18"/>
    </location>
</feature>
<keyword evidence="3" id="KW-0788">Thiol protease</keyword>
<feature type="region of interest" description="Disordered" evidence="5">
    <location>
        <begin position="1"/>
        <end position="28"/>
    </location>
</feature>